<dbReference type="EMBL" id="JAGTJS010000005">
    <property type="protein sequence ID" value="KAH7268620.1"/>
    <property type="molecule type" value="Genomic_DNA"/>
</dbReference>
<feature type="repeat" description="ANK" evidence="1">
    <location>
        <begin position="99"/>
        <end position="131"/>
    </location>
</feature>
<sequence length="303" mass="33585">MSSETLPAELIELVADNLVSIGHPSAFSCTSRRLYQVLDHRLYARDAKQGRKALYWSIKKGSYSVAKKTIHHGADRHVEIVKFLLEYGADPNPPDSRELLRTPLSAAAHSGCYEIAKILIEAGADVRATTIDAQWGPVALYTAASLDRNGDIMRLLLDKGVLDDAPEHYGIFALETAIDSGALSTAKLLVQAGVNPACRNIEDIALFFLEIGAGLDLIDNEGRGLMWYAAKYGFENIVRYLLERSYTADEQQDEQGRTPLRIAFDYRDQDGMELLVERGASLEGAGLDESQYHRFSSRPQLDH</sequence>
<dbReference type="PROSITE" id="PS50088">
    <property type="entry name" value="ANK_REPEAT"/>
    <property type="match status" value="2"/>
</dbReference>
<proteinExistence type="predicted"/>
<keyword evidence="3" id="KW-1185">Reference proteome</keyword>
<accession>A0A9P9KTZ2</accession>
<dbReference type="Gene3D" id="1.25.40.20">
    <property type="entry name" value="Ankyrin repeat-containing domain"/>
    <property type="match status" value="2"/>
</dbReference>
<evidence type="ECO:0000313" key="3">
    <source>
        <dbReference type="Proteomes" id="UP000736672"/>
    </source>
</evidence>
<comment type="caution">
    <text evidence="2">The sequence shown here is derived from an EMBL/GenBank/DDBJ whole genome shotgun (WGS) entry which is preliminary data.</text>
</comment>
<dbReference type="InterPro" id="IPR036770">
    <property type="entry name" value="Ankyrin_rpt-contain_sf"/>
</dbReference>
<dbReference type="InterPro" id="IPR002110">
    <property type="entry name" value="Ankyrin_rpt"/>
</dbReference>
<reference evidence="2" key="1">
    <citation type="journal article" date="2021" name="Nat. Commun.">
        <title>Genetic determinants of endophytism in the Arabidopsis root mycobiome.</title>
        <authorList>
            <person name="Mesny F."/>
            <person name="Miyauchi S."/>
            <person name="Thiergart T."/>
            <person name="Pickel B."/>
            <person name="Atanasova L."/>
            <person name="Karlsson M."/>
            <person name="Huettel B."/>
            <person name="Barry K.W."/>
            <person name="Haridas S."/>
            <person name="Chen C."/>
            <person name="Bauer D."/>
            <person name="Andreopoulos W."/>
            <person name="Pangilinan J."/>
            <person name="LaButti K."/>
            <person name="Riley R."/>
            <person name="Lipzen A."/>
            <person name="Clum A."/>
            <person name="Drula E."/>
            <person name="Henrissat B."/>
            <person name="Kohler A."/>
            <person name="Grigoriev I.V."/>
            <person name="Martin F.M."/>
            <person name="Hacquard S."/>
        </authorList>
    </citation>
    <scope>NUCLEOTIDE SEQUENCE</scope>
    <source>
        <strain evidence="2">FSSC 5 MPI-SDFR-AT-0091</strain>
    </source>
</reference>
<dbReference type="PANTHER" id="PTHR24133">
    <property type="entry name" value="ANKYRIN DOMAIN-CONTAINING"/>
    <property type="match status" value="1"/>
</dbReference>
<dbReference type="InterPro" id="IPR052391">
    <property type="entry name" value="E3_Ligase-Neurotoxin"/>
</dbReference>
<dbReference type="SMART" id="SM00248">
    <property type="entry name" value="ANK"/>
    <property type="match status" value="6"/>
</dbReference>
<name>A0A9P9KTZ2_FUSSL</name>
<dbReference type="SUPFAM" id="SSF48403">
    <property type="entry name" value="Ankyrin repeat"/>
    <property type="match status" value="1"/>
</dbReference>
<dbReference type="AlphaFoldDB" id="A0A9P9KTZ2"/>
<organism evidence="2 3">
    <name type="scientific">Fusarium solani</name>
    <name type="common">Filamentous fungus</name>
    <dbReference type="NCBI Taxonomy" id="169388"/>
    <lineage>
        <taxon>Eukaryota</taxon>
        <taxon>Fungi</taxon>
        <taxon>Dikarya</taxon>
        <taxon>Ascomycota</taxon>
        <taxon>Pezizomycotina</taxon>
        <taxon>Sordariomycetes</taxon>
        <taxon>Hypocreomycetidae</taxon>
        <taxon>Hypocreales</taxon>
        <taxon>Nectriaceae</taxon>
        <taxon>Fusarium</taxon>
        <taxon>Fusarium solani species complex</taxon>
    </lineage>
</organism>
<dbReference type="Pfam" id="PF12796">
    <property type="entry name" value="Ank_2"/>
    <property type="match status" value="2"/>
</dbReference>
<protein>
    <submittedName>
        <fullName evidence="2">Ankyrin repeat-containing domain protein</fullName>
    </submittedName>
</protein>
<dbReference type="PROSITE" id="PS50297">
    <property type="entry name" value="ANK_REP_REGION"/>
    <property type="match status" value="2"/>
</dbReference>
<dbReference type="Proteomes" id="UP000736672">
    <property type="component" value="Unassembled WGS sequence"/>
</dbReference>
<evidence type="ECO:0000256" key="1">
    <source>
        <dbReference type="PROSITE-ProRule" id="PRU00023"/>
    </source>
</evidence>
<feature type="repeat" description="ANK" evidence="1">
    <location>
        <begin position="255"/>
        <end position="287"/>
    </location>
</feature>
<dbReference type="PANTHER" id="PTHR24133:SF40">
    <property type="entry name" value="ANKYRIN REPEAT DOMAIN 44"/>
    <property type="match status" value="1"/>
</dbReference>
<dbReference type="OrthoDB" id="20872at2759"/>
<keyword evidence="1" id="KW-0040">ANK repeat</keyword>
<gene>
    <name evidence="2" type="ORF">B0J15DRAFT_510425</name>
</gene>
<evidence type="ECO:0000313" key="2">
    <source>
        <dbReference type="EMBL" id="KAH7268620.1"/>
    </source>
</evidence>